<dbReference type="InterPro" id="IPR012677">
    <property type="entry name" value="Nucleotide-bd_a/b_plait_sf"/>
</dbReference>
<dbReference type="GO" id="GO:0003714">
    <property type="term" value="F:transcription corepressor activity"/>
    <property type="evidence" value="ECO:0007669"/>
    <property type="project" value="TreeGrafter"/>
</dbReference>
<dbReference type="SUPFAM" id="SSF52949">
    <property type="entry name" value="Macro domain-like"/>
    <property type="match status" value="2"/>
</dbReference>
<dbReference type="InterPro" id="IPR012317">
    <property type="entry name" value="Poly(ADP-ribose)pol_cat_dom"/>
</dbReference>
<keyword evidence="5" id="KW-0539">Nucleus</keyword>
<dbReference type="InterPro" id="IPR043472">
    <property type="entry name" value="Macro_dom-like"/>
</dbReference>
<evidence type="ECO:0000256" key="4">
    <source>
        <dbReference type="ARBA" id="ARBA00023027"/>
    </source>
</evidence>
<feature type="compositionally biased region" description="Low complexity" evidence="8">
    <location>
        <begin position="101"/>
        <end position="122"/>
    </location>
</feature>
<keyword evidence="4 7" id="KW-0520">NAD</keyword>
<name>A0AAV9SGM0_9TELE</name>
<dbReference type="GO" id="GO:1990404">
    <property type="term" value="F:NAD+-protein mono-ADP-ribosyltransferase activity"/>
    <property type="evidence" value="ECO:0007669"/>
    <property type="project" value="TreeGrafter"/>
</dbReference>
<evidence type="ECO:0000256" key="7">
    <source>
        <dbReference type="RuleBase" id="RU362114"/>
    </source>
</evidence>
<dbReference type="GO" id="GO:0070212">
    <property type="term" value="P:protein poly-ADP-ribosylation"/>
    <property type="evidence" value="ECO:0007669"/>
    <property type="project" value="TreeGrafter"/>
</dbReference>
<evidence type="ECO:0000313" key="11">
    <source>
        <dbReference type="EMBL" id="KAK5620551.1"/>
    </source>
</evidence>
<dbReference type="Gene3D" id="3.40.220.10">
    <property type="entry name" value="Leucine Aminopeptidase, subunit E, domain 1"/>
    <property type="match status" value="2"/>
</dbReference>
<dbReference type="FunFam" id="3.90.228.10:FF:000008">
    <property type="entry name" value="Poly [ADP-ribose] polymerase"/>
    <property type="match status" value="1"/>
</dbReference>
<dbReference type="InterPro" id="IPR057051">
    <property type="entry name" value="PARP14_RPM_1"/>
</dbReference>
<proteinExistence type="inferred from homology"/>
<gene>
    <name evidence="11" type="ORF">CRENBAI_022280</name>
</gene>
<reference evidence="11 12" key="1">
    <citation type="submission" date="2021-06" db="EMBL/GenBank/DDBJ databases">
        <authorList>
            <person name="Palmer J.M."/>
        </authorList>
    </citation>
    <scope>NUCLEOTIDE SEQUENCE [LARGE SCALE GENOMIC DNA]</scope>
    <source>
        <strain evidence="11 12">MEX-2019</strain>
        <tissue evidence="11">Muscle</tissue>
    </source>
</reference>
<keyword evidence="2 7" id="KW-0328">Glycosyltransferase</keyword>
<organism evidence="11 12">
    <name type="scientific">Crenichthys baileyi</name>
    <name type="common">White River springfish</name>
    <dbReference type="NCBI Taxonomy" id="28760"/>
    <lineage>
        <taxon>Eukaryota</taxon>
        <taxon>Metazoa</taxon>
        <taxon>Chordata</taxon>
        <taxon>Craniata</taxon>
        <taxon>Vertebrata</taxon>
        <taxon>Euteleostomi</taxon>
        <taxon>Actinopterygii</taxon>
        <taxon>Neopterygii</taxon>
        <taxon>Teleostei</taxon>
        <taxon>Neoteleostei</taxon>
        <taxon>Acanthomorphata</taxon>
        <taxon>Ovalentaria</taxon>
        <taxon>Atherinomorphae</taxon>
        <taxon>Cyprinodontiformes</taxon>
        <taxon>Goodeidae</taxon>
        <taxon>Crenichthys</taxon>
    </lineage>
</organism>
<dbReference type="Pfam" id="PF00644">
    <property type="entry name" value="PARP"/>
    <property type="match status" value="1"/>
</dbReference>
<comment type="caution">
    <text evidence="11">The sequence shown here is derived from an EMBL/GenBank/DDBJ whole genome shotgun (WGS) entry which is preliminary data.</text>
</comment>
<evidence type="ECO:0000259" key="9">
    <source>
        <dbReference type="PROSITE" id="PS51059"/>
    </source>
</evidence>
<feature type="domain" description="PARP catalytic" evidence="9">
    <location>
        <begin position="1193"/>
        <end position="1390"/>
    </location>
</feature>
<sequence length="1390" mass="154351">MEHHQQAPNHRTSGPCFKPLHAEVLYYPLVARHLTDKEKEKVRRHFQKRRDSGGGDCGAIEKVGDNIYKVCFREQQDQERVLQRKTHSINLPGGDVHLIVSRSSSPQTQDQPSTSQSQMTTPQSKKCLEKIFKTDIFYLFYLRDNPKAYKVLQKQLSAIGCTIELDFEEEEAVVRGDIEKGAGGAFDGAAENWELQVDRTFVGLIEAYSCHHVLEPKQVKKVLQDPFFVTDDVKVYQETGYAVMVGEVEIVKEKIAVLEKSIPIRKEQQVVQKQFKLIEEEFNREMSAHHPEVKILSGGNTVILEGPEEKVQSGAAKLDELINKIKENRLNLSTDLLTFMATSNVISKYETRFQQSLRSPVSLEVGLEVILSSLSSDALEEAKTAVLRDLSVSSEILQGAAAVPPDLDRLKEILIKAKNEANQGELRVEVSFIPGCSGLPSIKVQLVGYTEHVNKLKELLQDYQLNQVSTQEVLNLQRPELVDSFDKVLRIFNMKQTDVTLRTSHFPNPCVVLSGFRVRVQETKQALMSALASMTSDTLTLDGPGALRYFQGDGKESKELVESSCQVIILEQQDINSPVVASPQRRSSISTTTPRPLITRNCFNTVGQSTVNKIHLEIKISCLEEEQVNVLVVPTHNKKLSSTNIGKSLLKKGGDTVKSKFDSLAATSAFDPGDVLVVDASASLGCSKIFCIECLPWDGVGGKSEQALTKGLKRCLDLCAEKGFSSVAIPVIGPGLLLKYSMSDAVQALTENICQFALSAQCGYLTTIHIIIKPGYPDSEESYHEVYKHLSLSINQAGRALFGSLTSDLDDINITVRGGAKVQVVFGDITNETTDAVVNTTNFVNFYNEGVCKDILTVAGTEVEAQLKTANVSQGAVFATLPGRFPCKAILHVCGQKDASIVEGLVCSIIAKCENLGYRSVAIPAICAGAGGLDPAVVAGAILQGIKTATSSAPLSTLTTIRLVLIKINVFLAFKEEASQMFPTFRRRASQFQVQQQTPLPLSADQRIPNTTAASQQSTFLLLGLNRKDVNDAKEKLKNQYKLQCSDQTFPKEDLQSLTEDDMLDLQQMVELEGLYMKKDSFGNLMVNGMKDGVNRAILKFNSYLHSNLRREVRGREEDDLYIRVTWCILGKNGNWDRIPKTANYNLEKRDVAGGIVDAQGVCWQVDLLKLEVTSPGQKTLIKRLENLADFIVPLYWDSMATGEAMKVVELQSSSREYQTVKEGFKRTAKKTVMKIARLQNIHLRRAYEVQKKQISERNRHEGGANEKILYHGTTEDNCDSIMKTGFNRRFCGQNATSYGEGTYFAVCASYSSHPSYSKPAADGSQLMFVVRVVTGVYTPGHSGMKVPPARDDQQSHIRYDSVVDRMDRPNMFVVFHDDQAYPDYLITFK</sequence>
<evidence type="ECO:0000256" key="5">
    <source>
        <dbReference type="ARBA" id="ARBA00023242"/>
    </source>
</evidence>
<dbReference type="GO" id="GO:0005634">
    <property type="term" value="C:nucleus"/>
    <property type="evidence" value="ECO:0007669"/>
    <property type="project" value="UniProtKB-SubCell"/>
</dbReference>
<dbReference type="InterPro" id="IPR052056">
    <property type="entry name" value="Mono-ARTD/PARP"/>
</dbReference>
<dbReference type="SUPFAM" id="SSF56399">
    <property type="entry name" value="ADP-ribosylation"/>
    <property type="match status" value="1"/>
</dbReference>
<evidence type="ECO:0000256" key="3">
    <source>
        <dbReference type="ARBA" id="ARBA00022679"/>
    </source>
</evidence>
<evidence type="ECO:0000256" key="6">
    <source>
        <dbReference type="ARBA" id="ARBA00024347"/>
    </source>
</evidence>
<dbReference type="SMART" id="SM00506">
    <property type="entry name" value="A1pp"/>
    <property type="match status" value="1"/>
</dbReference>
<dbReference type="Pfam" id="PF01661">
    <property type="entry name" value="Macro"/>
    <property type="match status" value="2"/>
</dbReference>
<comment type="similarity">
    <text evidence="6">Belongs to the ARTD/PARP family.</text>
</comment>
<dbReference type="PANTHER" id="PTHR14453">
    <property type="entry name" value="PARP/ZINC FINGER CCCH TYPE DOMAIN CONTAINING PROTEIN"/>
    <property type="match status" value="1"/>
</dbReference>
<feature type="domain" description="Macro" evidence="10">
    <location>
        <begin position="603"/>
        <end position="791"/>
    </location>
</feature>
<evidence type="ECO:0000256" key="8">
    <source>
        <dbReference type="SAM" id="MobiDB-lite"/>
    </source>
</evidence>
<evidence type="ECO:0000259" key="10">
    <source>
        <dbReference type="PROSITE" id="PS51154"/>
    </source>
</evidence>
<dbReference type="GO" id="GO:0005737">
    <property type="term" value="C:cytoplasm"/>
    <property type="evidence" value="ECO:0007669"/>
    <property type="project" value="TreeGrafter"/>
</dbReference>
<comment type="subcellular location">
    <subcellularLocation>
        <location evidence="1">Nucleus</location>
    </subcellularLocation>
</comment>
<dbReference type="EMBL" id="JAHHUM010000353">
    <property type="protein sequence ID" value="KAK5620551.1"/>
    <property type="molecule type" value="Genomic_DNA"/>
</dbReference>
<dbReference type="PROSITE" id="PS51059">
    <property type="entry name" value="PARP_CATALYTIC"/>
    <property type="match status" value="1"/>
</dbReference>
<accession>A0AAV9SGM0</accession>
<evidence type="ECO:0000256" key="2">
    <source>
        <dbReference type="ARBA" id="ARBA00022676"/>
    </source>
</evidence>
<dbReference type="CDD" id="cd01439">
    <property type="entry name" value="TCCD_inducible_PARP_like"/>
    <property type="match status" value="1"/>
</dbReference>
<keyword evidence="3 7" id="KW-0808">Transferase</keyword>
<dbReference type="Proteomes" id="UP001311232">
    <property type="component" value="Unassembled WGS sequence"/>
</dbReference>
<dbReference type="Gene3D" id="3.30.70.330">
    <property type="match status" value="1"/>
</dbReference>
<dbReference type="GO" id="GO:0010629">
    <property type="term" value="P:negative regulation of gene expression"/>
    <property type="evidence" value="ECO:0007669"/>
    <property type="project" value="TreeGrafter"/>
</dbReference>
<evidence type="ECO:0000256" key="1">
    <source>
        <dbReference type="ARBA" id="ARBA00004123"/>
    </source>
</evidence>
<dbReference type="PROSITE" id="PS51154">
    <property type="entry name" value="MACRO"/>
    <property type="match status" value="2"/>
</dbReference>
<keyword evidence="12" id="KW-1185">Reference proteome</keyword>
<dbReference type="PANTHER" id="PTHR14453:SF107">
    <property type="entry name" value="POLY [ADP-RIBOSE] POLYMERASE"/>
    <property type="match status" value="1"/>
</dbReference>
<dbReference type="Gene3D" id="3.90.228.10">
    <property type="match status" value="1"/>
</dbReference>
<feature type="domain" description="Macro" evidence="10">
    <location>
        <begin position="809"/>
        <end position="982"/>
    </location>
</feature>
<dbReference type="GO" id="GO:0003950">
    <property type="term" value="F:NAD+ poly-ADP-ribosyltransferase activity"/>
    <property type="evidence" value="ECO:0007669"/>
    <property type="project" value="UniProtKB-UniRule"/>
</dbReference>
<protein>
    <recommendedName>
        <fullName evidence="7">Poly [ADP-ribose] polymerase</fullName>
        <shortName evidence="7">PARP</shortName>
        <ecNumber evidence="7">2.4.2.-</ecNumber>
    </recommendedName>
</protein>
<feature type="region of interest" description="Disordered" evidence="8">
    <location>
        <begin position="94"/>
        <end position="122"/>
    </location>
</feature>
<dbReference type="InterPro" id="IPR002589">
    <property type="entry name" value="Macro_dom"/>
</dbReference>
<dbReference type="EC" id="2.4.2.-" evidence="7"/>
<dbReference type="Pfam" id="PF23222">
    <property type="entry name" value="RRM_PARP14_1"/>
    <property type="match status" value="1"/>
</dbReference>
<evidence type="ECO:0000313" key="12">
    <source>
        <dbReference type="Proteomes" id="UP001311232"/>
    </source>
</evidence>